<feature type="transmembrane region" description="Helical" evidence="1">
    <location>
        <begin position="211"/>
        <end position="233"/>
    </location>
</feature>
<dbReference type="Proteomes" id="UP000494160">
    <property type="component" value="Unassembled WGS sequence"/>
</dbReference>
<dbReference type="GO" id="GO:0004222">
    <property type="term" value="F:metalloendopeptidase activity"/>
    <property type="evidence" value="ECO:0007669"/>
    <property type="project" value="InterPro"/>
</dbReference>
<evidence type="ECO:0008006" key="3">
    <source>
        <dbReference type="Google" id="ProtNLM"/>
    </source>
</evidence>
<feature type="transmembrane region" description="Helical" evidence="1">
    <location>
        <begin position="240"/>
        <end position="260"/>
    </location>
</feature>
<dbReference type="EMBL" id="BLAP01000003">
    <property type="protein sequence ID" value="GET11551.1"/>
    <property type="molecule type" value="Genomic_DNA"/>
</dbReference>
<gene>
    <name evidence="2" type="ORF">SN811_00510</name>
</gene>
<protein>
    <recommendedName>
        <fullName evidence="3">Peptidase M50</fullName>
    </recommendedName>
</protein>
<dbReference type="GO" id="GO:0005737">
    <property type="term" value="C:cytoplasm"/>
    <property type="evidence" value="ECO:0007669"/>
    <property type="project" value="TreeGrafter"/>
</dbReference>
<accession>A0A6F9Y1W9</accession>
<organism evidence="2">
    <name type="scientific">Ligilactobacillus agilis</name>
    <dbReference type="NCBI Taxonomy" id="1601"/>
    <lineage>
        <taxon>Bacteria</taxon>
        <taxon>Bacillati</taxon>
        <taxon>Bacillota</taxon>
        <taxon>Bacilli</taxon>
        <taxon>Lactobacillales</taxon>
        <taxon>Lactobacillaceae</taxon>
        <taxon>Ligilactobacillus</taxon>
    </lineage>
</organism>
<feature type="transmembrane region" description="Helical" evidence="1">
    <location>
        <begin position="171"/>
        <end position="191"/>
    </location>
</feature>
<reference evidence="2" key="1">
    <citation type="submission" date="2019-10" db="EMBL/GenBank/DDBJ databases">
        <title>Lactobacillus agilis SN811 Whole Genome Sequencing Project.</title>
        <authorList>
            <person name="Suzuki S."/>
            <person name="Endo A."/>
            <person name="Maeno S."/>
            <person name="Shiwa Y."/>
            <person name="Matsutani M."/>
            <person name="Kajikawa A."/>
        </authorList>
    </citation>
    <scope>NUCLEOTIDE SEQUENCE</scope>
    <source>
        <strain evidence="2">SN811</strain>
    </source>
</reference>
<name>A0A6F9Y1W9_9LACO</name>
<dbReference type="InterPro" id="IPR001193">
    <property type="entry name" value="MBTPS2"/>
</dbReference>
<evidence type="ECO:0000256" key="1">
    <source>
        <dbReference type="SAM" id="Phobius"/>
    </source>
</evidence>
<feature type="transmembrane region" description="Helical" evidence="1">
    <location>
        <begin position="303"/>
        <end position="328"/>
    </location>
</feature>
<dbReference type="GO" id="GO:0031293">
    <property type="term" value="P:membrane protein intracellular domain proteolysis"/>
    <property type="evidence" value="ECO:0007669"/>
    <property type="project" value="TreeGrafter"/>
</dbReference>
<keyword evidence="1" id="KW-1133">Transmembrane helix</keyword>
<feature type="transmembrane region" description="Helical" evidence="1">
    <location>
        <begin position="115"/>
        <end position="133"/>
    </location>
</feature>
<proteinExistence type="predicted"/>
<keyword evidence="1" id="KW-0812">Transmembrane</keyword>
<comment type="caution">
    <text evidence="2">The sequence shown here is derived from an EMBL/GenBank/DDBJ whole genome shotgun (WGS) entry which is preliminary data.</text>
</comment>
<feature type="transmembrane region" description="Helical" evidence="1">
    <location>
        <begin position="145"/>
        <end position="164"/>
    </location>
</feature>
<keyword evidence="1" id="KW-0472">Membrane</keyword>
<dbReference type="PANTHER" id="PTHR13325:SF3">
    <property type="entry name" value="MEMBRANE-BOUND TRANSCRIPTION FACTOR SITE-2 PROTEASE"/>
    <property type="match status" value="1"/>
</dbReference>
<dbReference type="RefSeq" id="WP_172576691.1">
    <property type="nucleotide sequence ID" value="NZ_BLAP01000003.1"/>
</dbReference>
<sequence length="330" mass="38042">MLYELNKKLLIKKITNNIWHIYNPNTMRHYKVGKNEITLLESLKNPCTINEVSSSVPRLTRLELENIINQLVKINLVCQCGQSEKLSVNKLTKFYLLRIKTDILVRNNFTISYQWMLEISSLVSVMCIIYAYIKGVKISELIKYNTSVSSVLLLFIFTIITLIFHELSHGILAINQNAMVPEMGLLVYFMMPTGYADVTGIKFNGTNMQKLIVMLGGLLVNFCIVGISLFLWVNNIKNSIIASLILSNLGIIVFNLSFFIKLDGYYILELILHEDYLFDKSLKYVLDKQKKLNYEGVPRNEKIFYRIFGTLTIIFIPLLLGSIIFSFFRV</sequence>
<dbReference type="PANTHER" id="PTHR13325">
    <property type="entry name" value="PROTEASE M50 MEMBRANE-BOUND TRANSCRIPTION FACTOR SITE 2 PROTEASE"/>
    <property type="match status" value="1"/>
</dbReference>
<evidence type="ECO:0000313" key="2">
    <source>
        <dbReference type="EMBL" id="GET11551.1"/>
    </source>
</evidence>
<dbReference type="AlphaFoldDB" id="A0A6F9Y1W9"/>
<dbReference type="GO" id="GO:0016020">
    <property type="term" value="C:membrane"/>
    <property type="evidence" value="ECO:0007669"/>
    <property type="project" value="InterPro"/>
</dbReference>